<dbReference type="RefSeq" id="WP_344369718.1">
    <property type="nucleotide sequence ID" value="NZ_BAAAPW010000001.1"/>
</dbReference>
<evidence type="ECO:0000256" key="1">
    <source>
        <dbReference type="SAM" id="Phobius"/>
    </source>
</evidence>
<name>A0ABN2U373_9MICO</name>
<organism evidence="2 3">
    <name type="scientific">Agromyces tropicus</name>
    <dbReference type="NCBI Taxonomy" id="555371"/>
    <lineage>
        <taxon>Bacteria</taxon>
        <taxon>Bacillati</taxon>
        <taxon>Actinomycetota</taxon>
        <taxon>Actinomycetes</taxon>
        <taxon>Micrococcales</taxon>
        <taxon>Microbacteriaceae</taxon>
        <taxon>Agromyces</taxon>
    </lineage>
</organism>
<feature type="transmembrane region" description="Helical" evidence="1">
    <location>
        <begin position="128"/>
        <end position="146"/>
    </location>
</feature>
<evidence type="ECO:0000313" key="3">
    <source>
        <dbReference type="Proteomes" id="UP001501196"/>
    </source>
</evidence>
<keyword evidence="1" id="KW-0472">Membrane</keyword>
<evidence type="ECO:0008006" key="4">
    <source>
        <dbReference type="Google" id="ProtNLM"/>
    </source>
</evidence>
<dbReference type="Proteomes" id="UP001501196">
    <property type="component" value="Unassembled WGS sequence"/>
</dbReference>
<protein>
    <recommendedName>
        <fullName evidence="4">Integral membrane protein</fullName>
    </recommendedName>
</protein>
<accession>A0ABN2U373</accession>
<comment type="caution">
    <text evidence="2">The sequence shown here is derived from an EMBL/GenBank/DDBJ whole genome shotgun (WGS) entry which is preliminary data.</text>
</comment>
<gene>
    <name evidence="2" type="ORF">GCM10009819_08630</name>
</gene>
<sequence length="154" mass="15981">MDPHDSPGTDRPEPAAAAAFIREAEGAARRVAVEGSASASAWLTGLAAASAMYLFALGWYARSEEGPILALSIAYAVTLGVLSVVHLRRMRAASLGFSRRFGLAVGAWGGVFAVSLTLGLLVFPGVPVYFAIAAIATAVPPLWGSLRELVVVRA</sequence>
<feature type="transmembrane region" description="Helical" evidence="1">
    <location>
        <begin position="67"/>
        <end position="89"/>
    </location>
</feature>
<feature type="transmembrane region" description="Helical" evidence="1">
    <location>
        <begin position="101"/>
        <end position="122"/>
    </location>
</feature>
<keyword evidence="3" id="KW-1185">Reference proteome</keyword>
<keyword evidence="1" id="KW-1133">Transmembrane helix</keyword>
<evidence type="ECO:0000313" key="2">
    <source>
        <dbReference type="EMBL" id="GAA2027461.1"/>
    </source>
</evidence>
<feature type="transmembrane region" description="Helical" evidence="1">
    <location>
        <begin position="39"/>
        <end position="61"/>
    </location>
</feature>
<reference evidence="2 3" key="1">
    <citation type="journal article" date="2019" name="Int. J. Syst. Evol. Microbiol.">
        <title>The Global Catalogue of Microorganisms (GCM) 10K type strain sequencing project: providing services to taxonomists for standard genome sequencing and annotation.</title>
        <authorList>
            <consortium name="The Broad Institute Genomics Platform"/>
            <consortium name="The Broad Institute Genome Sequencing Center for Infectious Disease"/>
            <person name="Wu L."/>
            <person name="Ma J."/>
        </authorList>
    </citation>
    <scope>NUCLEOTIDE SEQUENCE [LARGE SCALE GENOMIC DNA]</scope>
    <source>
        <strain evidence="2 3">JCM 15672</strain>
    </source>
</reference>
<keyword evidence="1" id="KW-0812">Transmembrane</keyword>
<dbReference type="EMBL" id="BAAAPW010000001">
    <property type="protein sequence ID" value="GAA2027461.1"/>
    <property type="molecule type" value="Genomic_DNA"/>
</dbReference>
<proteinExistence type="predicted"/>